<evidence type="ECO:0000313" key="3">
    <source>
        <dbReference type="Proteomes" id="UP001190700"/>
    </source>
</evidence>
<dbReference type="AlphaFoldDB" id="A0AAE0KS06"/>
<keyword evidence="3" id="KW-1185">Reference proteome</keyword>
<gene>
    <name evidence="2" type="ORF">CYMTET_32369</name>
</gene>
<feature type="compositionally biased region" description="Low complexity" evidence="1">
    <location>
        <begin position="577"/>
        <end position="592"/>
    </location>
</feature>
<dbReference type="Proteomes" id="UP001190700">
    <property type="component" value="Unassembled WGS sequence"/>
</dbReference>
<proteinExistence type="predicted"/>
<protein>
    <submittedName>
        <fullName evidence="2">Uncharacterized protein</fullName>
    </submittedName>
</protein>
<dbReference type="EMBL" id="LGRX02019425">
    <property type="protein sequence ID" value="KAK3258588.1"/>
    <property type="molecule type" value="Genomic_DNA"/>
</dbReference>
<organism evidence="2 3">
    <name type="scientific">Cymbomonas tetramitiformis</name>
    <dbReference type="NCBI Taxonomy" id="36881"/>
    <lineage>
        <taxon>Eukaryota</taxon>
        <taxon>Viridiplantae</taxon>
        <taxon>Chlorophyta</taxon>
        <taxon>Pyramimonadophyceae</taxon>
        <taxon>Pyramimonadales</taxon>
        <taxon>Pyramimonadaceae</taxon>
        <taxon>Cymbomonas</taxon>
    </lineage>
</organism>
<name>A0AAE0KS06_9CHLO</name>
<evidence type="ECO:0000313" key="2">
    <source>
        <dbReference type="EMBL" id="KAK3258588.1"/>
    </source>
</evidence>
<sequence length="840" mass="93994">MGSEELFGEGFTARSVEDLETSDTQEVRTCAKILKRLVSSKQQLDMVFPISGNKSHLAGTGNELLLTSDVIDNCFAHYTPQDKACYHNIASWQFLKTVTQNQFIQQLEEADKRGTKPGLFDTFSKEAVKGNEDEEDEDEDSEDEEEKGDEEGDEGDDEEEEMEINCAQPAVEDPETKYTTFASNNGWTVVYVVDEHGDNQPAVLTKSDKDCNQLVLWNYSANLMMKPELTVVKVHQWLSHSDRHVVNAIPKFKLKEQPMFMILKFGRSGACSDPDAAAEKYIDKVLECTREGTDVDGCWLVDHCAGNLRGEIILVQGNQEQAFHSCPNLRIWKSVNPFSSSRRRCGDTSDGLIWFYATYERDGVLKSCEELERVGESCGAAVAGTNCVIPRGGVQRLERLGESCGSAVAGTNCVIPRGGVQRLMSTMAAGTAPSTPLAEISASQMNSPSVHSPSLAPVHKKIEKFETLIQNELTKREMDELTSCKTPVPSRMQKSSCPVQAVVSPPMHDEVAECQEEAADDRRQVEFLMEEVLLEVESRFLQQQYDELSTEFLQQEVENLRQLQEEEEDLQREQLHLEQGQPQQEAPEPAQGESRKRRHESGLQDHVHTEIPVDIAGEAQPCASTRGHQRHKTTYDFTEQLCTSPSVTIRSLGHQASRSEEDLKLLKAARRLLNARFPEMKDLISEIDRRHNVALLILGEHPTLLRRCQDEKAAADGIDVVTAATYTVLENKVHLHLIAARPHSEAGLRMRQLGLMVAWLKQMAFDKHLSHFLIGAPRVGNDIRLWEGFGFDKGMGKDKELRAYQESIGSLCINGTVLLAIEICNDQPRPETLCLAKTLV</sequence>
<accession>A0AAE0KS06</accession>
<feature type="region of interest" description="Disordered" evidence="1">
    <location>
        <begin position="577"/>
        <end position="605"/>
    </location>
</feature>
<reference evidence="2 3" key="1">
    <citation type="journal article" date="2015" name="Genome Biol. Evol.">
        <title>Comparative Genomics of a Bacterivorous Green Alga Reveals Evolutionary Causalities and Consequences of Phago-Mixotrophic Mode of Nutrition.</title>
        <authorList>
            <person name="Burns J.A."/>
            <person name="Paasch A."/>
            <person name="Narechania A."/>
            <person name="Kim E."/>
        </authorList>
    </citation>
    <scope>NUCLEOTIDE SEQUENCE [LARGE SCALE GENOMIC DNA]</scope>
    <source>
        <strain evidence="2 3">PLY_AMNH</strain>
    </source>
</reference>
<feature type="region of interest" description="Disordered" evidence="1">
    <location>
        <begin position="114"/>
        <end position="163"/>
    </location>
</feature>
<comment type="caution">
    <text evidence="2">The sequence shown here is derived from an EMBL/GenBank/DDBJ whole genome shotgun (WGS) entry which is preliminary data.</text>
</comment>
<feature type="compositionally biased region" description="Acidic residues" evidence="1">
    <location>
        <begin position="132"/>
        <end position="163"/>
    </location>
</feature>
<evidence type="ECO:0000256" key="1">
    <source>
        <dbReference type="SAM" id="MobiDB-lite"/>
    </source>
</evidence>